<dbReference type="GO" id="GO:0140359">
    <property type="term" value="F:ABC-type transporter activity"/>
    <property type="evidence" value="ECO:0007669"/>
    <property type="project" value="InterPro"/>
</dbReference>
<proteinExistence type="predicted"/>
<feature type="transmembrane region" description="Helical" evidence="5">
    <location>
        <begin position="152"/>
        <end position="177"/>
    </location>
</feature>
<dbReference type="GO" id="GO:0016020">
    <property type="term" value="C:membrane"/>
    <property type="evidence" value="ECO:0007669"/>
    <property type="project" value="UniProtKB-SubCell"/>
</dbReference>
<dbReference type="Proteomes" id="UP000285376">
    <property type="component" value="Unassembled WGS sequence"/>
</dbReference>
<name>A0A417Z249_9MICO</name>
<accession>A0A417Z249</accession>
<evidence type="ECO:0000256" key="1">
    <source>
        <dbReference type="ARBA" id="ARBA00004141"/>
    </source>
</evidence>
<evidence type="ECO:0000256" key="4">
    <source>
        <dbReference type="ARBA" id="ARBA00023136"/>
    </source>
</evidence>
<dbReference type="AlphaFoldDB" id="A0A417Z249"/>
<evidence type="ECO:0000313" key="7">
    <source>
        <dbReference type="EMBL" id="RHW44391.1"/>
    </source>
</evidence>
<reference evidence="7 8" key="1">
    <citation type="submission" date="2018-08" db="EMBL/GenBank/DDBJ databases">
        <title>Whole genome sequence analysis of Dermacoccus abyssi bacteria isolated from Deep Mariana trench Micromonospora spp reveals genes involved in the environmental adaptation and production of secondary metabolites.</title>
        <authorList>
            <person name="Abdel-Mageed W.M."/>
            <person name="Lehri B."/>
            <person name="Nouioui I."/>
            <person name="Goodfellow I."/>
            <person name="Jaspars M."/>
            <person name="Karlyshev A."/>
        </authorList>
    </citation>
    <scope>NUCLEOTIDE SEQUENCE [LARGE SCALE GENOMIC DNA]</scope>
    <source>
        <strain evidence="7 8">MT1.1</strain>
    </source>
</reference>
<gene>
    <name evidence="7" type="ORF">D1832_12580</name>
</gene>
<evidence type="ECO:0000256" key="5">
    <source>
        <dbReference type="SAM" id="Phobius"/>
    </source>
</evidence>
<dbReference type="PANTHER" id="PTHR43229">
    <property type="entry name" value="NODULATION PROTEIN J"/>
    <property type="match status" value="1"/>
</dbReference>
<feature type="transmembrane region" description="Helical" evidence="5">
    <location>
        <begin position="36"/>
        <end position="54"/>
    </location>
</feature>
<evidence type="ECO:0000259" key="6">
    <source>
        <dbReference type="Pfam" id="PF01061"/>
    </source>
</evidence>
<feature type="transmembrane region" description="Helical" evidence="5">
    <location>
        <begin position="184"/>
        <end position="202"/>
    </location>
</feature>
<keyword evidence="4 5" id="KW-0472">Membrane</keyword>
<keyword evidence="3 5" id="KW-1133">Transmembrane helix</keyword>
<feature type="transmembrane region" description="Helical" evidence="5">
    <location>
        <begin position="116"/>
        <end position="140"/>
    </location>
</feature>
<evidence type="ECO:0000256" key="3">
    <source>
        <dbReference type="ARBA" id="ARBA00022989"/>
    </source>
</evidence>
<dbReference type="InterPro" id="IPR051784">
    <property type="entry name" value="Nod_factor_ABC_transporter"/>
</dbReference>
<comment type="subcellular location">
    <subcellularLocation>
        <location evidence="1">Membrane</location>
        <topology evidence="1">Multi-pass membrane protein</topology>
    </subcellularLocation>
</comment>
<feature type="transmembrane region" description="Helical" evidence="5">
    <location>
        <begin position="74"/>
        <end position="95"/>
    </location>
</feature>
<dbReference type="RefSeq" id="WP_118914475.1">
    <property type="nucleotide sequence ID" value="NZ_CBCRVH010000017.1"/>
</dbReference>
<feature type="domain" description="ABC-2 type transporter transmembrane" evidence="6">
    <location>
        <begin position="21"/>
        <end position="218"/>
    </location>
</feature>
<comment type="caution">
    <text evidence="7">The sequence shown here is derived from an EMBL/GenBank/DDBJ whole genome shotgun (WGS) entry which is preliminary data.</text>
</comment>
<feature type="transmembrane region" description="Helical" evidence="5">
    <location>
        <begin position="241"/>
        <end position="262"/>
    </location>
</feature>
<protein>
    <submittedName>
        <fullName evidence="7">ABC transporter permease</fullName>
    </submittedName>
</protein>
<evidence type="ECO:0000256" key="2">
    <source>
        <dbReference type="ARBA" id="ARBA00022692"/>
    </source>
</evidence>
<dbReference type="InterPro" id="IPR013525">
    <property type="entry name" value="ABC2_TM"/>
</dbReference>
<evidence type="ECO:0000313" key="8">
    <source>
        <dbReference type="Proteomes" id="UP000285376"/>
    </source>
</evidence>
<sequence length="269" mass="28896">MTTLDITDRRPARARLLDLGLMRFEFLRVLRNKQSIAFTLVFPIAMFLFISSSIPEKSQKLGADMTANVSASVMVNMALYGAIMAATSAGAAVAVERDLGWSRQLRLTPLRPVSYIVAKMLAALVMSTIATGVTFATGAISGMAKADPMSWALSGAVVVAGSLVFAAFGLLIGYLLPSDSAMQYLGGLLALMSMLGGIFFQIDEGTTFDRIASFTPMYGFGKAAQWPLSLDHAGGFSAFHASWAISLVVWACVFVFGAAWCFRRDTQRV</sequence>
<dbReference type="EMBL" id="QWLM01000017">
    <property type="protein sequence ID" value="RHW44391.1"/>
    <property type="molecule type" value="Genomic_DNA"/>
</dbReference>
<keyword evidence="2 5" id="KW-0812">Transmembrane</keyword>
<dbReference type="Pfam" id="PF01061">
    <property type="entry name" value="ABC2_membrane"/>
    <property type="match status" value="1"/>
</dbReference>
<dbReference type="PANTHER" id="PTHR43229:SF2">
    <property type="entry name" value="NODULATION PROTEIN J"/>
    <property type="match status" value="1"/>
</dbReference>
<organism evidence="7 8">
    <name type="scientific">Dermacoccus abyssi</name>
    <dbReference type="NCBI Taxonomy" id="322596"/>
    <lineage>
        <taxon>Bacteria</taxon>
        <taxon>Bacillati</taxon>
        <taxon>Actinomycetota</taxon>
        <taxon>Actinomycetes</taxon>
        <taxon>Micrococcales</taxon>
        <taxon>Dermacoccaceae</taxon>
        <taxon>Dermacoccus</taxon>
    </lineage>
</organism>